<dbReference type="PANTHER" id="PTHR28139:SF1">
    <property type="entry name" value="UPF0768 PROTEIN YBL029C-A"/>
    <property type="match status" value="1"/>
</dbReference>
<reference evidence="3 4" key="1">
    <citation type="submission" date="2017-02" db="EMBL/GenBank/DDBJ databases">
        <title>Streptomyces pactum ACT12 Genome sequencing and assembly.</title>
        <authorList>
            <person name="Xue Q."/>
            <person name="Yan X."/>
            <person name="Jia L."/>
            <person name="Yan H."/>
        </authorList>
    </citation>
    <scope>NUCLEOTIDE SEQUENCE [LARGE SCALE GENOMIC DNA]</scope>
    <source>
        <strain evidence="3 4">ACT12</strain>
    </source>
</reference>
<proteinExistence type="predicted"/>
<organism evidence="3 4">
    <name type="scientific">Streptomyces pactum</name>
    <dbReference type="NCBI Taxonomy" id="68249"/>
    <lineage>
        <taxon>Bacteria</taxon>
        <taxon>Bacillati</taxon>
        <taxon>Actinomycetota</taxon>
        <taxon>Actinomycetes</taxon>
        <taxon>Kitasatosporales</taxon>
        <taxon>Streptomycetaceae</taxon>
        <taxon>Streptomyces</taxon>
    </lineage>
</organism>
<protein>
    <submittedName>
        <fullName evidence="3">Zinc-ribbon domain-containing protein</fullName>
    </submittedName>
</protein>
<sequence>MIIFGTKGYLYQLAILTLVCGQCGNPSAHTLRKRVTKFTLFFVPLFPFSTKYLTQCTFCGAEQQVTKEQADQLQTQAVSGQGGQGGPGGQAYGQSQQHPYQRP</sequence>
<feature type="domain" description="Zinc-ribbon 15" evidence="2">
    <location>
        <begin position="19"/>
        <end position="63"/>
    </location>
</feature>
<evidence type="ECO:0000313" key="4">
    <source>
        <dbReference type="Proteomes" id="UP000189443"/>
    </source>
</evidence>
<dbReference type="Proteomes" id="UP000189443">
    <property type="component" value="Chromosome"/>
</dbReference>
<evidence type="ECO:0000313" key="3">
    <source>
        <dbReference type="EMBL" id="AQS68437.1"/>
    </source>
</evidence>
<dbReference type="RefSeq" id="WP_055418702.1">
    <property type="nucleotide sequence ID" value="NZ_CP019724.1"/>
</dbReference>
<dbReference type="InterPro" id="IPR031493">
    <property type="entry name" value="Zinc_ribbon_15"/>
</dbReference>
<keyword evidence="4" id="KW-1185">Reference proteome</keyword>
<name>A0A1S6J9K6_9ACTN</name>
<evidence type="ECO:0000256" key="1">
    <source>
        <dbReference type="SAM" id="MobiDB-lite"/>
    </source>
</evidence>
<dbReference type="AlphaFoldDB" id="A0A1S6J9K6"/>
<dbReference type="KEGG" id="spac:B1H29_17190"/>
<dbReference type="PANTHER" id="PTHR28139">
    <property type="entry name" value="UPF0768 PROTEIN YBL029C-A"/>
    <property type="match status" value="1"/>
</dbReference>
<dbReference type="Pfam" id="PF17032">
    <property type="entry name" value="Zn_ribbon_15"/>
    <property type="match status" value="1"/>
</dbReference>
<dbReference type="OrthoDB" id="4272428at2"/>
<feature type="compositionally biased region" description="Gly residues" evidence="1">
    <location>
        <begin position="80"/>
        <end position="91"/>
    </location>
</feature>
<feature type="region of interest" description="Disordered" evidence="1">
    <location>
        <begin position="72"/>
        <end position="103"/>
    </location>
</feature>
<gene>
    <name evidence="3" type="ORF">B1H29_17190</name>
</gene>
<dbReference type="EMBL" id="CP019724">
    <property type="protein sequence ID" value="AQS68437.1"/>
    <property type="molecule type" value="Genomic_DNA"/>
</dbReference>
<accession>A0A1S6J9K6</accession>
<evidence type="ECO:0000259" key="2">
    <source>
        <dbReference type="Pfam" id="PF17032"/>
    </source>
</evidence>